<feature type="binding site" evidence="13">
    <location>
        <position position="594"/>
    </location>
    <ligand>
        <name>GTP</name>
        <dbReference type="ChEBI" id="CHEBI:37565"/>
    </ligand>
</feature>
<comment type="subcellular location">
    <subcellularLocation>
        <location evidence="2">Endoplasmic reticulum</location>
    </subcellularLocation>
    <subcellularLocation>
        <location evidence="3">Golgi apparatus</location>
    </subcellularLocation>
</comment>
<keyword evidence="9" id="KW-0931">ER-Golgi transport</keyword>
<keyword evidence="8" id="KW-0256">Endoplasmic reticulum</keyword>
<dbReference type="GO" id="GO:0005525">
    <property type="term" value="F:GTP binding"/>
    <property type="evidence" value="ECO:0007669"/>
    <property type="project" value="UniProtKB-KW"/>
</dbReference>
<name>A0A5C3EGH8_9BASI</name>
<keyword evidence="18" id="KW-1185">Reference proteome</keyword>
<dbReference type="InterPro" id="IPR027806">
    <property type="entry name" value="HARBI1_dom"/>
</dbReference>
<evidence type="ECO:0000256" key="8">
    <source>
        <dbReference type="ARBA" id="ARBA00022824"/>
    </source>
</evidence>
<evidence type="ECO:0000256" key="14">
    <source>
        <dbReference type="PIRSR" id="PIRSR606689-1"/>
    </source>
</evidence>
<keyword evidence="5" id="KW-0813">Transport</keyword>
<evidence type="ECO:0000256" key="2">
    <source>
        <dbReference type="ARBA" id="ARBA00004240"/>
    </source>
</evidence>
<comment type="similarity">
    <text evidence="4">Belongs to the small GTPase superfamily. SAR1 family.</text>
</comment>
<evidence type="ECO:0000313" key="17">
    <source>
        <dbReference type="EMBL" id="SPO29753.1"/>
    </source>
</evidence>
<reference evidence="17 18" key="1">
    <citation type="submission" date="2018-03" db="EMBL/GenBank/DDBJ databases">
        <authorList>
            <person name="Guldener U."/>
        </authorList>
    </citation>
    <scope>NUCLEOTIDE SEQUENCE [LARGE SCALE GENOMIC DNA]</scope>
    <source>
        <strain evidence="17 18">NBRC100155</strain>
    </source>
</reference>
<feature type="binding site" evidence="14">
    <location>
        <position position="535"/>
    </location>
    <ligand>
        <name>GTP</name>
        <dbReference type="ChEBI" id="CHEBI:37565"/>
    </ligand>
</feature>
<dbReference type="GO" id="GO:0005783">
    <property type="term" value="C:endoplasmic reticulum"/>
    <property type="evidence" value="ECO:0007669"/>
    <property type="project" value="UniProtKB-SubCell"/>
</dbReference>
<dbReference type="Pfam" id="PF13359">
    <property type="entry name" value="DDE_Tnp_4"/>
    <property type="match status" value="1"/>
</dbReference>
<dbReference type="Pfam" id="PF00025">
    <property type="entry name" value="Arf"/>
    <property type="match status" value="1"/>
</dbReference>
<dbReference type="InterPro" id="IPR027417">
    <property type="entry name" value="P-loop_NTPase"/>
</dbReference>
<organism evidence="17 18">
    <name type="scientific">Ustilago trichophora</name>
    <dbReference type="NCBI Taxonomy" id="86804"/>
    <lineage>
        <taxon>Eukaryota</taxon>
        <taxon>Fungi</taxon>
        <taxon>Dikarya</taxon>
        <taxon>Basidiomycota</taxon>
        <taxon>Ustilaginomycotina</taxon>
        <taxon>Ustilaginomycetes</taxon>
        <taxon>Ustilaginales</taxon>
        <taxon>Ustilaginaceae</taxon>
        <taxon>Ustilago</taxon>
    </lineage>
</organism>
<dbReference type="InterPro" id="IPR006689">
    <property type="entry name" value="Small_GTPase_ARF/SAR"/>
</dbReference>
<evidence type="ECO:0000256" key="9">
    <source>
        <dbReference type="ARBA" id="ARBA00022892"/>
    </source>
</evidence>
<keyword evidence="10" id="KW-0653">Protein transport</keyword>
<evidence type="ECO:0000256" key="13">
    <source>
        <dbReference type="PIRSR" id="PIRSR606687-2"/>
    </source>
</evidence>
<evidence type="ECO:0000259" key="16">
    <source>
        <dbReference type="Pfam" id="PF13359"/>
    </source>
</evidence>
<evidence type="ECO:0000256" key="7">
    <source>
        <dbReference type="ARBA" id="ARBA00022741"/>
    </source>
</evidence>
<keyword evidence="7 13" id="KW-0547">Nucleotide-binding</keyword>
<dbReference type="Gene3D" id="3.40.50.300">
    <property type="entry name" value="P-loop containing nucleotide triphosphate hydrolases"/>
    <property type="match status" value="1"/>
</dbReference>
<dbReference type="PANTHER" id="PTHR45684">
    <property type="entry name" value="RE74312P"/>
    <property type="match status" value="1"/>
</dbReference>
<dbReference type="PRINTS" id="PR00328">
    <property type="entry name" value="SAR1GTPBP"/>
</dbReference>
<keyword evidence="11" id="KW-0333">Golgi apparatus</keyword>
<dbReference type="AlphaFoldDB" id="A0A5C3EGH8"/>
<dbReference type="PROSITE" id="PS51422">
    <property type="entry name" value="SAR1"/>
    <property type="match status" value="1"/>
</dbReference>
<evidence type="ECO:0000256" key="10">
    <source>
        <dbReference type="ARBA" id="ARBA00022927"/>
    </source>
</evidence>
<evidence type="ECO:0000256" key="15">
    <source>
        <dbReference type="SAM" id="MobiDB-lite"/>
    </source>
</evidence>
<gene>
    <name evidence="17" type="ORF">UTRI_05575</name>
</gene>
<comment type="cofactor">
    <cofactor evidence="1">
        <name>a divalent metal cation</name>
        <dbReference type="ChEBI" id="CHEBI:60240"/>
    </cofactor>
</comment>
<evidence type="ECO:0000256" key="5">
    <source>
        <dbReference type="ARBA" id="ARBA00022448"/>
    </source>
</evidence>
<evidence type="ECO:0000256" key="12">
    <source>
        <dbReference type="ARBA" id="ARBA00023134"/>
    </source>
</evidence>
<feature type="region of interest" description="Disordered" evidence="15">
    <location>
        <begin position="37"/>
        <end position="56"/>
    </location>
</feature>
<feature type="binding site" evidence="14">
    <location>
        <begin position="591"/>
        <end position="594"/>
    </location>
    <ligand>
        <name>GTP</name>
        <dbReference type="ChEBI" id="CHEBI:37565"/>
    </ligand>
</feature>
<feature type="compositionally biased region" description="Acidic residues" evidence="15">
    <location>
        <begin position="46"/>
        <end position="55"/>
    </location>
</feature>
<evidence type="ECO:0000256" key="4">
    <source>
        <dbReference type="ARBA" id="ARBA00007507"/>
    </source>
</evidence>
<proteinExistence type="inferred from homology"/>
<dbReference type="GO" id="GO:0016192">
    <property type="term" value="P:vesicle-mediated transport"/>
    <property type="evidence" value="ECO:0007669"/>
    <property type="project" value="UniProtKB-KW"/>
</dbReference>
<dbReference type="EMBL" id="OOIN01000029">
    <property type="protein sequence ID" value="SPO29753.1"/>
    <property type="molecule type" value="Genomic_DNA"/>
</dbReference>
<keyword evidence="12 14" id="KW-0342">GTP-binding</keyword>
<protein>
    <recommendedName>
        <fullName evidence="16">DDE Tnp4 domain-containing protein</fullName>
    </recommendedName>
</protein>
<accession>A0A5C3EGH8</accession>
<feature type="binding site" evidence="13">
    <location>
        <position position="591"/>
    </location>
    <ligand>
        <name>GTP</name>
        <dbReference type="ChEBI" id="CHEBI:37565"/>
    </ligand>
</feature>
<sequence length="604" mass="68396">MVRYSSKQKLLNDILCTLETTIPTELEEYCERVQGLDAHSYNSPGDSEDSDDDDPIPLSRHLVSLYAYIADKRYTTSRTKTVQRTDTLINLLDQMASSNVRTFRGLVRMSPEAFDKLALRIQQMPSFGSGSLSLNRVRQILSVGLYRLGRSGNGGGERDASLQCGCSVGSLVAWTERTVSGLMEMNKEVMQFASEQERKQASSWVRRVTGVEEWGKGWLVVDGTHIPLAWKPAMHAREHYSYKGFHSLNVALVVMPHSLRIVESVVGQPGSAQDSRVWASGSNILKKPRLYLDEGEFIWVDGGYGHSAFTVGPFSHIAAEKSRDLRHFNYMLSRVWVRVEHAIAYLKNRFQCLMGYRGNIYRVKDQDTAAKTIQACIIAHMFASRYDRSDDIAELLRPTFSEEEVYDVIQSLDLDSTPAVDLQEVRRANQRRYEQETAAAHEGLSGFAVSRLRSSQAHNLREDMFQALFRSSGREEEDTNAMSRRHEKTIQDYNEMTSNALARRNARAGASFVVISTINQYHHHQVKFTTYDLGGHQQARRLWKDYFPKVDGIVFLVDTQDHERFAEACAELDALLSIEELSKVPFLILGNKIDAPGAVSEEEL</sequence>
<dbReference type="GO" id="GO:0005794">
    <property type="term" value="C:Golgi apparatus"/>
    <property type="evidence" value="ECO:0007669"/>
    <property type="project" value="UniProtKB-SubCell"/>
</dbReference>
<dbReference type="Proteomes" id="UP000324022">
    <property type="component" value="Unassembled WGS sequence"/>
</dbReference>
<evidence type="ECO:0000256" key="11">
    <source>
        <dbReference type="ARBA" id="ARBA00023034"/>
    </source>
</evidence>
<evidence type="ECO:0000256" key="6">
    <source>
        <dbReference type="ARBA" id="ARBA00022723"/>
    </source>
</evidence>
<dbReference type="GO" id="GO:0046872">
    <property type="term" value="F:metal ion binding"/>
    <property type="evidence" value="ECO:0007669"/>
    <property type="project" value="UniProtKB-KW"/>
</dbReference>
<keyword evidence="6" id="KW-0479">Metal-binding</keyword>
<feature type="domain" description="DDE Tnp4" evidence="16">
    <location>
        <begin position="221"/>
        <end position="378"/>
    </location>
</feature>
<dbReference type="OrthoDB" id="2555781at2759"/>
<dbReference type="SMART" id="SM00178">
    <property type="entry name" value="SAR"/>
    <property type="match status" value="1"/>
</dbReference>
<evidence type="ECO:0000256" key="3">
    <source>
        <dbReference type="ARBA" id="ARBA00004555"/>
    </source>
</evidence>
<dbReference type="GO" id="GO:0003924">
    <property type="term" value="F:GTPase activity"/>
    <property type="evidence" value="ECO:0007669"/>
    <property type="project" value="InterPro"/>
</dbReference>
<dbReference type="PROSITE" id="PS51417">
    <property type="entry name" value="ARF"/>
    <property type="match status" value="1"/>
</dbReference>
<feature type="binding site" evidence="13">
    <location>
        <position position="592"/>
    </location>
    <ligand>
        <name>GTP</name>
        <dbReference type="ChEBI" id="CHEBI:37565"/>
    </ligand>
</feature>
<dbReference type="InterPro" id="IPR006687">
    <property type="entry name" value="Small_GTPase_SAR1"/>
</dbReference>
<evidence type="ECO:0000256" key="1">
    <source>
        <dbReference type="ARBA" id="ARBA00001968"/>
    </source>
</evidence>
<evidence type="ECO:0000313" key="18">
    <source>
        <dbReference type="Proteomes" id="UP000324022"/>
    </source>
</evidence>
<dbReference type="SUPFAM" id="SSF52540">
    <property type="entry name" value="P-loop containing nucleoside triphosphate hydrolases"/>
    <property type="match status" value="1"/>
</dbReference>
<dbReference type="GO" id="GO:0006886">
    <property type="term" value="P:intracellular protein transport"/>
    <property type="evidence" value="ECO:0007669"/>
    <property type="project" value="InterPro"/>
</dbReference>